<dbReference type="Gene3D" id="1.20.1540.10">
    <property type="entry name" value="Rhomboid-like"/>
    <property type="match status" value="1"/>
</dbReference>
<feature type="domain" description="Peptidase S54 rhomboid" evidence="8">
    <location>
        <begin position="53"/>
        <end position="192"/>
    </location>
</feature>
<evidence type="ECO:0000256" key="1">
    <source>
        <dbReference type="ARBA" id="ARBA00004141"/>
    </source>
</evidence>
<evidence type="ECO:0000313" key="9">
    <source>
        <dbReference type="EMBL" id="HIR06311.1"/>
    </source>
</evidence>
<evidence type="ECO:0000256" key="7">
    <source>
        <dbReference type="SAM" id="Phobius"/>
    </source>
</evidence>
<keyword evidence="3 7" id="KW-0812">Transmembrane</keyword>
<comment type="similarity">
    <text evidence="2">Belongs to the peptidase S54 family.</text>
</comment>
<reference evidence="9" key="2">
    <citation type="journal article" date="2021" name="PeerJ">
        <title>Extensive microbial diversity within the chicken gut microbiome revealed by metagenomics and culture.</title>
        <authorList>
            <person name="Gilroy R."/>
            <person name="Ravi A."/>
            <person name="Getino M."/>
            <person name="Pursley I."/>
            <person name="Horton D.L."/>
            <person name="Alikhan N.F."/>
            <person name="Baker D."/>
            <person name="Gharbi K."/>
            <person name="Hall N."/>
            <person name="Watson M."/>
            <person name="Adriaenssens E.M."/>
            <person name="Foster-Nyarko E."/>
            <person name="Jarju S."/>
            <person name="Secka A."/>
            <person name="Antonio M."/>
            <person name="Oren A."/>
            <person name="Chaudhuri R.R."/>
            <person name="La Ragione R."/>
            <person name="Hildebrand F."/>
            <person name="Pallen M.J."/>
        </authorList>
    </citation>
    <scope>NUCLEOTIDE SEQUENCE</scope>
    <source>
        <strain evidence="9">CHK180-2868</strain>
    </source>
</reference>
<gene>
    <name evidence="9" type="ORF">IAB28_10170</name>
</gene>
<sequence>MGDSSGGKVYVNRLLIALNVLVFLYLEIAGSSENAYFMYTKGAMLAPAVLEGGQYYRLFTAMFMHFGIDHLINNMLVLFVMGEPLERALGHVRYLILYLISGIGANTISMLLREPDSMVISAGASGAIFGVIGGLLYLVIANKGKLEDLSTRQLVIMIAFSLYFGYTSTGVDNTAHISGLIFGFLLGMLLYRRPIGHKTWRVDDYEKR</sequence>
<dbReference type="InterPro" id="IPR022764">
    <property type="entry name" value="Peptidase_S54_rhomboid_dom"/>
</dbReference>
<dbReference type="GO" id="GO:0016020">
    <property type="term" value="C:membrane"/>
    <property type="evidence" value="ECO:0007669"/>
    <property type="project" value="UniProtKB-SubCell"/>
</dbReference>
<dbReference type="EMBL" id="DVGC01000058">
    <property type="protein sequence ID" value="HIR06311.1"/>
    <property type="molecule type" value="Genomic_DNA"/>
</dbReference>
<evidence type="ECO:0000256" key="5">
    <source>
        <dbReference type="ARBA" id="ARBA00022989"/>
    </source>
</evidence>
<reference evidence="9" key="1">
    <citation type="submission" date="2020-10" db="EMBL/GenBank/DDBJ databases">
        <authorList>
            <person name="Gilroy R."/>
        </authorList>
    </citation>
    <scope>NUCLEOTIDE SEQUENCE</scope>
    <source>
        <strain evidence="9">CHK180-2868</strain>
    </source>
</reference>
<dbReference type="PANTHER" id="PTHR43731">
    <property type="entry name" value="RHOMBOID PROTEASE"/>
    <property type="match status" value="1"/>
</dbReference>
<name>A0A9D1A5U7_9FIRM</name>
<dbReference type="SUPFAM" id="SSF144091">
    <property type="entry name" value="Rhomboid-like"/>
    <property type="match status" value="1"/>
</dbReference>
<protein>
    <submittedName>
        <fullName evidence="9">Rhomboid family intramembrane serine protease</fullName>
    </submittedName>
</protein>
<keyword evidence="9" id="KW-0645">Protease</keyword>
<keyword evidence="5 7" id="KW-1133">Transmembrane helix</keyword>
<feature type="transmembrane region" description="Helical" evidence="7">
    <location>
        <begin position="92"/>
        <end position="112"/>
    </location>
</feature>
<dbReference type="InterPro" id="IPR035952">
    <property type="entry name" value="Rhomboid-like_sf"/>
</dbReference>
<proteinExistence type="inferred from homology"/>
<dbReference type="AlphaFoldDB" id="A0A9D1A5U7"/>
<evidence type="ECO:0000256" key="6">
    <source>
        <dbReference type="ARBA" id="ARBA00023136"/>
    </source>
</evidence>
<dbReference type="GO" id="GO:0004252">
    <property type="term" value="F:serine-type endopeptidase activity"/>
    <property type="evidence" value="ECO:0007669"/>
    <property type="project" value="InterPro"/>
</dbReference>
<evidence type="ECO:0000256" key="2">
    <source>
        <dbReference type="ARBA" id="ARBA00009045"/>
    </source>
</evidence>
<evidence type="ECO:0000256" key="4">
    <source>
        <dbReference type="ARBA" id="ARBA00022801"/>
    </source>
</evidence>
<keyword evidence="6 7" id="KW-0472">Membrane</keyword>
<keyword evidence="4" id="KW-0378">Hydrolase</keyword>
<feature type="transmembrane region" description="Helical" evidence="7">
    <location>
        <begin position="55"/>
        <end position="80"/>
    </location>
</feature>
<accession>A0A9D1A5U7</accession>
<comment type="subcellular location">
    <subcellularLocation>
        <location evidence="1">Membrane</location>
        <topology evidence="1">Multi-pass membrane protein</topology>
    </subcellularLocation>
</comment>
<dbReference type="PANTHER" id="PTHR43731:SF14">
    <property type="entry name" value="PRESENILIN-ASSOCIATED RHOMBOID-LIKE PROTEIN, MITOCHONDRIAL"/>
    <property type="match status" value="1"/>
</dbReference>
<evidence type="ECO:0000259" key="8">
    <source>
        <dbReference type="Pfam" id="PF01694"/>
    </source>
</evidence>
<feature type="transmembrane region" description="Helical" evidence="7">
    <location>
        <begin position="175"/>
        <end position="191"/>
    </location>
</feature>
<evidence type="ECO:0000313" key="10">
    <source>
        <dbReference type="Proteomes" id="UP000824250"/>
    </source>
</evidence>
<dbReference type="Pfam" id="PF01694">
    <property type="entry name" value="Rhomboid"/>
    <property type="match status" value="1"/>
</dbReference>
<organism evidence="9 10">
    <name type="scientific">Candidatus Copromonas faecavium</name>
    <name type="common">nom. illeg.</name>
    <dbReference type="NCBI Taxonomy" id="2840740"/>
    <lineage>
        <taxon>Bacteria</taxon>
        <taxon>Bacillati</taxon>
        <taxon>Bacillota</taxon>
        <taxon>Clostridia</taxon>
        <taxon>Lachnospirales</taxon>
        <taxon>Lachnospiraceae</taxon>
        <taxon>Candidatus Copromonas (nom. illeg.)</taxon>
    </lineage>
</organism>
<dbReference type="Proteomes" id="UP000824250">
    <property type="component" value="Unassembled WGS sequence"/>
</dbReference>
<feature type="transmembrane region" description="Helical" evidence="7">
    <location>
        <begin position="118"/>
        <end position="140"/>
    </location>
</feature>
<evidence type="ECO:0000256" key="3">
    <source>
        <dbReference type="ARBA" id="ARBA00022692"/>
    </source>
</evidence>
<dbReference type="GO" id="GO:0006508">
    <property type="term" value="P:proteolysis"/>
    <property type="evidence" value="ECO:0007669"/>
    <property type="project" value="UniProtKB-KW"/>
</dbReference>
<dbReference type="InterPro" id="IPR050925">
    <property type="entry name" value="Rhomboid_protease_S54"/>
</dbReference>
<comment type="caution">
    <text evidence="9">The sequence shown here is derived from an EMBL/GenBank/DDBJ whole genome shotgun (WGS) entry which is preliminary data.</text>
</comment>